<dbReference type="SUPFAM" id="SSF56176">
    <property type="entry name" value="FAD-binding/transporter-associated domain-like"/>
    <property type="match status" value="1"/>
</dbReference>
<dbReference type="PROSITE" id="PS51387">
    <property type="entry name" value="FAD_PCMH"/>
    <property type="match status" value="1"/>
</dbReference>
<feature type="domain" description="FAD-binding PCMH-type" evidence="4">
    <location>
        <begin position="2"/>
        <end position="183"/>
    </location>
</feature>
<evidence type="ECO:0000259" key="4">
    <source>
        <dbReference type="PROSITE" id="PS51387"/>
    </source>
</evidence>
<dbReference type="GO" id="GO:0071949">
    <property type="term" value="F:FAD binding"/>
    <property type="evidence" value="ECO:0007669"/>
    <property type="project" value="InterPro"/>
</dbReference>
<evidence type="ECO:0000313" key="6">
    <source>
        <dbReference type="Proteomes" id="UP000272015"/>
    </source>
</evidence>
<sequence>MQIPAAFDYVRASTVDNALALLERHGPESRILAGGHSLLPMMKLRLARPEWLIDINDLFELDFVVHDTSGPDAGTLRIGALTRHTTLLESAQIEALFPIITDAEKVIADPIVRNRGTIGGSLCQADPAEDLSTVCEVLGAIAVIRGAGGQRLLSMDEFHRGPYETAVAHNEILCEVRLPVRSRTGSAYEKVERRVGDWAVAAAGASLTLAPDGTIEAAAIGLTAVGQTGTVTEAAAVLVGRQPTEALFVEAGRLASVACDPIADQRGPIDYKRHLADELTRRVLRRAFARAAASEGPNAPAPATQEG</sequence>
<evidence type="ECO:0000256" key="1">
    <source>
        <dbReference type="ARBA" id="ARBA00022630"/>
    </source>
</evidence>
<dbReference type="RefSeq" id="WP_119976806.1">
    <property type="nucleotide sequence ID" value="NZ_JBHSQA010000002.1"/>
</dbReference>
<dbReference type="SMART" id="SM01092">
    <property type="entry name" value="CO_deh_flav_C"/>
    <property type="match status" value="1"/>
</dbReference>
<accession>A0A3A5MAF3</accession>
<dbReference type="InterPro" id="IPR036683">
    <property type="entry name" value="CO_DH_flav_C_dom_sf"/>
</dbReference>
<dbReference type="InterPro" id="IPR016169">
    <property type="entry name" value="FAD-bd_PCMH_sub2"/>
</dbReference>
<dbReference type="InterPro" id="IPR036318">
    <property type="entry name" value="FAD-bd_PCMH-like_sf"/>
</dbReference>
<keyword evidence="6" id="KW-1185">Reference proteome</keyword>
<evidence type="ECO:0000256" key="2">
    <source>
        <dbReference type="ARBA" id="ARBA00022827"/>
    </source>
</evidence>
<evidence type="ECO:0000256" key="3">
    <source>
        <dbReference type="ARBA" id="ARBA00023002"/>
    </source>
</evidence>
<reference evidence="5 6" key="1">
    <citation type="submission" date="2018-09" db="EMBL/GenBank/DDBJ databases">
        <title>Novel species of Cryobacterium.</title>
        <authorList>
            <person name="Liu Q."/>
            <person name="Xin Y.-H."/>
        </authorList>
    </citation>
    <scope>NUCLEOTIDE SEQUENCE [LARGE SCALE GENOMIC DNA]</scope>
    <source>
        <strain evidence="5 6">Hh39</strain>
    </source>
</reference>
<gene>
    <name evidence="5" type="ORF">D6T64_22000</name>
</gene>
<dbReference type="AlphaFoldDB" id="A0A3A5MAF3"/>
<keyword evidence="1" id="KW-0285">Flavoprotein</keyword>
<comment type="caution">
    <text evidence="5">The sequence shown here is derived from an EMBL/GenBank/DDBJ whole genome shotgun (WGS) entry which is preliminary data.</text>
</comment>
<dbReference type="Gene3D" id="3.30.390.50">
    <property type="entry name" value="CO dehydrogenase flavoprotein, C-terminal domain"/>
    <property type="match status" value="1"/>
</dbReference>
<dbReference type="InterPro" id="IPR005107">
    <property type="entry name" value="CO_DH_flav_C"/>
</dbReference>
<dbReference type="PANTHER" id="PTHR42659">
    <property type="entry name" value="XANTHINE DEHYDROGENASE SUBUNIT C-RELATED"/>
    <property type="match status" value="1"/>
</dbReference>
<dbReference type="InterPro" id="IPR016167">
    <property type="entry name" value="FAD-bd_PCMH_sub1"/>
</dbReference>
<dbReference type="GO" id="GO:0016491">
    <property type="term" value="F:oxidoreductase activity"/>
    <property type="evidence" value="ECO:0007669"/>
    <property type="project" value="UniProtKB-KW"/>
</dbReference>
<dbReference type="EMBL" id="QZVS01000097">
    <property type="protein sequence ID" value="RJT84813.1"/>
    <property type="molecule type" value="Genomic_DNA"/>
</dbReference>
<organism evidence="5 6">
    <name type="scientific">Cryobacterium melibiosiphilum</name>
    <dbReference type="NCBI Taxonomy" id="995039"/>
    <lineage>
        <taxon>Bacteria</taxon>
        <taxon>Bacillati</taxon>
        <taxon>Actinomycetota</taxon>
        <taxon>Actinomycetes</taxon>
        <taxon>Micrococcales</taxon>
        <taxon>Microbacteriaceae</taxon>
        <taxon>Cryobacterium</taxon>
    </lineage>
</organism>
<dbReference type="InterPro" id="IPR016166">
    <property type="entry name" value="FAD-bd_PCMH"/>
</dbReference>
<dbReference type="OrthoDB" id="9793944at2"/>
<dbReference type="Pfam" id="PF00941">
    <property type="entry name" value="FAD_binding_5"/>
    <property type="match status" value="1"/>
</dbReference>
<dbReference type="InterPro" id="IPR002346">
    <property type="entry name" value="Mopterin_DH_FAD-bd"/>
</dbReference>
<name>A0A3A5MAF3_9MICO</name>
<dbReference type="Proteomes" id="UP000272015">
    <property type="component" value="Unassembled WGS sequence"/>
</dbReference>
<protein>
    <submittedName>
        <fullName evidence="5">Xanthine dehydrogenase family protein subunit M</fullName>
    </submittedName>
</protein>
<dbReference type="InterPro" id="IPR051312">
    <property type="entry name" value="Diverse_Substr_Oxidored"/>
</dbReference>
<dbReference type="Gene3D" id="3.30.465.10">
    <property type="match status" value="1"/>
</dbReference>
<keyword evidence="3" id="KW-0560">Oxidoreductase</keyword>
<dbReference type="Gene3D" id="3.30.43.10">
    <property type="entry name" value="Uridine Diphospho-n-acetylenolpyruvylglucosamine Reductase, domain 2"/>
    <property type="match status" value="1"/>
</dbReference>
<dbReference type="PANTHER" id="PTHR42659:SF2">
    <property type="entry name" value="XANTHINE DEHYDROGENASE SUBUNIT C-RELATED"/>
    <property type="match status" value="1"/>
</dbReference>
<dbReference type="SUPFAM" id="SSF55447">
    <property type="entry name" value="CO dehydrogenase flavoprotein C-terminal domain-like"/>
    <property type="match status" value="1"/>
</dbReference>
<dbReference type="Pfam" id="PF03450">
    <property type="entry name" value="CO_deh_flav_C"/>
    <property type="match status" value="1"/>
</dbReference>
<proteinExistence type="predicted"/>
<keyword evidence="2" id="KW-0274">FAD</keyword>
<evidence type="ECO:0000313" key="5">
    <source>
        <dbReference type="EMBL" id="RJT84813.1"/>
    </source>
</evidence>